<dbReference type="EC" id="3.2.1.131" evidence="8"/>
<proteinExistence type="inferred from homology"/>
<dbReference type="Pfam" id="PF07488">
    <property type="entry name" value="Glyco_hydro_67M"/>
    <property type="match status" value="1"/>
</dbReference>
<name>A0ABT9BEN7_9BACT</name>
<dbReference type="InterPro" id="IPR011100">
    <property type="entry name" value="Glyco_hydro_67_cat"/>
</dbReference>
<keyword evidence="6 8" id="KW-0624">Polysaccharide degradation</keyword>
<protein>
    <recommendedName>
        <fullName evidence="8">Xylan alpha-1,2-glucuronidase</fullName>
        <ecNumber evidence="8">3.2.1.131</ecNumber>
    </recommendedName>
</protein>
<dbReference type="Proteomes" id="UP001176429">
    <property type="component" value="Unassembled WGS sequence"/>
</dbReference>
<reference evidence="14" key="1">
    <citation type="submission" date="2023-07" db="EMBL/GenBank/DDBJ databases">
        <authorList>
            <person name="Kim M.K."/>
        </authorList>
    </citation>
    <scope>NUCLEOTIDE SEQUENCE</scope>
    <source>
        <strain evidence="14">ASUV-10-1</strain>
    </source>
</reference>
<evidence type="ECO:0000256" key="7">
    <source>
        <dbReference type="PIRNR" id="PIRNR029900"/>
    </source>
</evidence>
<dbReference type="InterPro" id="IPR011395">
    <property type="entry name" value="Glyco_hydro_67_aGlcAse"/>
</dbReference>
<evidence type="ECO:0000259" key="12">
    <source>
        <dbReference type="Pfam" id="PF07477"/>
    </source>
</evidence>
<evidence type="ECO:0000256" key="9">
    <source>
        <dbReference type="SAM" id="MobiDB-lite"/>
    </source>
</evidence>
<comment type="subunit">
    <text evidence="8">Homodimer.</text>
</comment>
<comment type="caution">
    <text evidence="14">The sequence shown here is derived from an EMBL/GenBank/DDBJ whole genome shotgun (WGS) entry which is preliminary data.</text>
</comment>
<evidence type="ECO:0000259" key="13">
    <source>
        <dbReference type="Pfam" id="PF07488"/>
    </source>
</evidence>
<evidence type="ECO:0000256" key="1">
    <source>
        <dbReference type="ARBA" id="ARBA00008833"/>
    </source>
</evidence>
<evidence type="ECO:0000256" key="5">
    <source>
        <dbReference type="ARBA" id="ARBA00023295"/>
    </source>
</evidence>
<evidence type="ECO:0000256" key="2">
    <source>
        <dbReference type="ARBA" id="ARBA00022651"/>
    </source>
</evidence>
<dbReference type="InterPro" id="IPR029018">
    <property type="entry name" value="Hex-like_dom2"/>
</dbReference>
<dbReference type="InterPro" id="IPR005154">
    <property type="entry name" value="Glyco_hydro_67_aGlcAse_N"/>
</dbReference>
<sequence length="726" mass="80659">MLLRFTFFFLLLLAAAMQPSVADDGYRLWLKYDRVADASLRAQYQASAQFIVAEGQDVVLRTAAAELQRGLQGLLDQSVPVLNQAEKNSTKRGIILRIDPTANVSAQTNTANVSGKKKTNSASAAKGSPEGFQIATQGGNLVVSGRSGAALLYGVFALLRQLQTRQPLANLALTSSPRIQYRLLNHWDNPNGTVERGYAGSSIWKWQELPERIDPRYEDYARANASIGINGVVLNNVNASARYLTPEYLRKVAAVAGVLRPYGIRVYLSVLWAAPKVIGGLTTSDPLNPQVQQWWAHRTDEIYKTIPDFGGFLVKANSEGEPGPQDYGRNHADGANMLARALGQHDGAVMWRAFVYQAGSGDRFKQAYEEFQPLDGKFAPKVLVQVKNGPIDFQAREPFHPLFGAMPRTPLMLEVQLTQEYLGFATHLVYLGPLIKECLMADTYAKGPGSTVAKVVDGSLENHAVSGIAGVANIGADRNWTGHPVGQANWYAFGRLAWDHTLSPAAIAEEWTRMTLTQEPAAVRSITQVLNESRSIYVRYTTPLGLHHIMGQNLHYGPEPWLTKSARPDWTAIYYHRADSVGLGFDRTAMGSNALALYAPALRQRWGSPATCPPDFLLWFHHLPWGQKLSTGRPLWDELCTRYYTGADSVLWMQRQWAAVQPAVDAELHADVAARLQVQHREALWWRDACVLYFQTFSRRPIPAPFPKPIRSLAEIKEQVAIYQLR</sequence>
<keyword evidence="10" id="KW-0732">Signal</keyword>
<feature type="signal peptide" evidence="10">
    <location>
        <begin position="1"/>
        <end position="22"/>
    </location>
</feature>
<dbReference type="Gene3D" id="3.30.379.10">
    <property type="entry name" value="Chitobiase/beta-hexosaminidase domain 2-like"/>
    <property type="match status" value="1"/>
</dbReference>
<dbReference type="InterPro" id="IPR017853">
    <property type="entry name" value="GH"/>
</dbReference>
<keyword evidence="4 8" id="KW-0119">Carbohydrate metabolism</keyword>
<dbReference type="Gene3D" id="3.90.1330.10">
    <property type="entry name" value="Alpha-glucuronidase, C-terminal domain"/>
    <property type="match status" value="1"/>
</dbReference>
<feature type="chain" id="PRO_5047296378" description="Xylan alpha-1,2-glucuronidase" evidence="10">
    <location>
        <begin position="23"/>
        <end position="726"/>
    </location>
</feature>
<dbReference type="Gene3D" id="3.20.20.80">
    <property type="entry name" value="Glycosidases"/>
    <property type="match status" value="1"/>
</dbReference>
<comment type="similarity">
    <text evidence="1 7 8">Belongs to the glycosyl hydrolase 67 family.</text>
</comment>
<dbReference type="SUPFAM" id="SSF51445">
    <property type="entry name" value="(Trans)glycosidases"/>
    <property type="match status" value="1"/>
</dbReference>
<dbReference type="Pfam" id="PF07477">
    <property type="entry name" value="Glyco_hydro_67C"/>
    <property type="match status" value="1"/>
</dbReference>
<evidence type="ECO:0000256" key="6">
    <source>
        <dbReference type="ARBA" id="ARBA00023326"/>
    </source>
</evidence>
<keyword evidence="15" id="KW-1185">Reference proteome</keyword>
<feature type="domain" description="Glycosyl hydrolase family 67 C-terminal" evidence="12">
    <location>
        <begin position="481"/>
        <end position="704"/>
    </location>
</feature>
<dbReference type="RefSeq" id="WP_305008107.1">
    <property type="nucleotide sequence ID" value="NZ_JAUQSY010000013.1"/>
</dbReference>
<evidence type="ECO:0000259" key="11">
    <source>
        <dbReference type="Pfam" id="PF03648"/>
    </source>
</evidence>
<keyword evidence="2 7" id="KW-0858">Xylan degradation</keyword>
<accession>A0ABT9BEN7</accession>
<dbReference type="SUPFAM" id="SSF55545">
    <property type="entry name" value="beta-N-acetylhexosaminidase-like domain"/>
    <property type="match status" value="1"/>
</dbReference>
<evidence type="ECO:0000256" key="10">
    <source>
        <dbReference type="SAM" id="SignalP"/>
    </source>
</evidence>
<keyword evidence="5 7" id="KW-0326">Glycosidase</keyword>
<evidence type="ECO:0000256" key="3">
    <source>
        <dbReference type="ARBA" id="ARBA00022801"/>
    </source>
</evidence>
<evidence type="ECO:0000256" key="4">
    <source>
        <dbReference type="ARBA" id="ARBA00023277"/>
    </source>
</evidence>
<dbReference type="InterPro" id="IPR011099">
    <property type="entry name" value="Glyco_hydro_67_C"/>
</dbReference>
<dbReference type="GO" id="GO:0016787">
    <property type="term" value="F:hydrolase activity"/>
    <property type="evidence" value="ECO:0007669"/>
    <property type="project" value="UniProtKB-KW"/>
</dbReference>
<feature type="domain" description="Alpha glucuronidase N-terminal" evidence="11">
    <location>
        <begin position="28"/>
        <end position="158"/>
    </location>
</feature>
<gene>
    <name evidence="14" type="ORF">Q5H93_18415</name>
</gene>
<dbReference type="InterPro" id="IPR037054">
    <property type="entry name" value="A-glucoronidase_C_sf"/>
</dbReference>
<keyword evidence="3 7" id="KW-0378">Hydrolase</keyword>
<evidence type="ECO:0000313" key="14">
    <source>
        <dbReference type="EMBL" id="MDO7876725.1"/>
    </source>
</evidence>
<dbReference type="PIRSF" id="PIRSF029900">
    <property type="entry name" value="Alpha-glucuronds"/>
    <property type="match status" value="1"/>
</dbReference>
<comment type="catalytic activity">
    <reaction evidence="8">
        <text>Hydrolysis of (1-&gt;2)-alpha-D-(4-O-methyl)glucuronosyl links in the main chain of hardwood xylans.</text>
        <dbReference type="EC" id="3.2.1.131"/>
    </reaction>
</comment>
<dbReference type="PANTHER" id="PTHR39207">
    <property type="entry name" value="ALPHA-GLUCURONIDASE A"/>
    <property type="match status" value="1"/>
</dbReference>
<evidence type="ECO:0000313" key="15">
    <source>
        <dbReference type="Proteomes" id="UP001176429"/>
    </source>
</evidence>
<evidence type="ECO:0000256" key="8">
    <source>
        <dbReference type="RuleBase" id="RU361198"/>
    </source>
</evidence>
<dbReference type="Pfam" id="PF03648">
    <property type="entry name" value="Glyco_hydro_67N"/>
    <property type="match status" value="1"/>
</dbReference>
<feature type="region of interest" description="Disordered" evidence="9">
    <location>
        <begin position="109"/>
        <end position="130"/>
    </location>
</feature>
<feature type="domain" description="Glycosyl hydrolase family 67 catalytic" evidence="13">
    <location>
        <begin position="162"/>
        <end position="480"/>
    </location>
</feature>
<dbReference type="EMBL" id="JAUQSY010000013">
    <property type="protein sequence ID" value="MDO7876725.1"/>
    <property type="molecule type" value="Genomic_DNA"/>
</dbReference>
<organism evidence="14 15">
    <name type="scientific">Hymenobacter aranciens</name>
    <dbReference type="NCBI Taxonomy" id="3063996"/>
    <lineage>
        <taxon>Bacteria</taxon>
        <taxon>Pseudomonadati</taxon>
        <taxon>Bacteroidota</taxon>
        <taxon>Cytophagia</taxon>
        <taxon>Cytophagales</taxon>
        <taxon>Hymenobacteraceae</taxon>
        <taxon>Hymenobacter</taxon>
    </lineage>
</organism>
<dbReference type="PANTHER" id="PTHR39207:SF1">
    <property type="entry name" value="ALPHA-GLUCURONIDASE A"/>
    <property type="match status" value="1"/>
</dbReference>